<keyword evidence="3" id="KW-1185">Reference proteome</keyword>
<reference evidence="2" key="1">
    <citation type="submission" date="2023-07" db="EMBL/GenBank/DDBJ databases">
        <authorList>
            <person name="Stuckert A."/>
        </authorList>
    </citation>
    <scope>NUCLEOTIDE SEQUENCE</scope>
</reference>
<dbReference type="Proteomes" id="UP001176940">
    <property type="component" value="Unassembled WGS sequence"/>
</dbReference>
<sequence>MKQGGQDVAPTDATTQEPITAITVTAQRRSAAHKDEFSRMRLVKGNIMEKSLKCHYPVPQVSVSLSCTPSVSVIILYPQCQCHYLVPRVSVSSSCTPSVSVIILYPQCQCHYPVP</sequence>
<gene>
    <name evidence="2" type="ORF">RIMI_LOCUS11120186</name>
</gene>
<dbReference type="EMBL" id="CAUEEQ010024779">
    <property type="protein sequence ID" value="CAJ0946025.1"/>
    <property type="molecule type" value="Genomic_DNA"/>
</dbReference>
<evidence type="ECO:0000256" key="1">
    <source>
        <dbReference type="SAM" id="MobiDB-lite"/>
    </source>
</evidence>
<accession>A0ABN9LMV9</accession>
<evidence type="ECO:0000313" key="3">
    <source>
        <dbReference type="Proteomes" id="UP001176940"/>
    </source>
</evidence>
<name>A0ABN9LMV9_9NEOB</name>
<protein>
    <submittedName>
        <fullName evidence="2">Uncharacterized protein</fullName>
    </submittedName>
</protein>
<comment type="caution">
    <text evidence="2">The sequence shown here is derived from an EMBL/GenBank/DDBJ whole genome shotgun (WGS) entry which is preliminary data.</text>
</comment>
<evidence type="ECO:0000313" key="2">
    <source>
        <dbReference type="EMBL" id="CAJ0946025.1"/>
    </source>
</evidence>
<feature type="region of interest" description="Disordered" evidence="1">
    <location>
        <begin position="1"/>
        <end position="20"/>
    </location>
</feature>
<organism evidence="2 3">
    <name type="scientific">Ranitomeya imitator</name>
    <name type="common">mimic poison frog</name>
    <dbReference type="NCBI Taxonomy" id="111125"/>
    <lineage>
        <taxon>Eukaryota</taxon>
        <taxon>Metazoa</taxon>
        <taxon>Chordata</taxon>
        <taxon>Craniata</taxon>
        <taxon>Vertebrata</taxon>
        <taxon>Euteleostomi</taxon>
        <taxon>Amphibia</taxon>
        <taxon>Batrachia</taxon>
        <taxon>Anura</taxon>
        <taxon>Neobatrachia</taxon>
        <taxon>Hyloidea</taxon>
        <taxon>Dendrobatidae</taxon>
        <taxon>Dendrobatinae</taxon>
        <taxon>Ranitomeya</taxon>
    </lineage>
</organism>
<proteinExistence type="predicted"/>